<name>A0ABD2NUV3_9CUCU</name>
<protein>
    <recommendedName>
        <fullName evidence="2">DDE-1 domain-containing protein</fullName>
    </recommendedName>
</protein>
<organism evidence="3 4">
    <name type="scientific">Cryptolaemus montrouzieri</name>
    <dbReference type="NCBI Taxonomy" id="559131"/>
    <lineage>
        <taxon>Eukaryota</taxon>
        <taxon>Metazoa</taxon>
        <taxon>Ecdysozoa</taxon>
        <taxon>Arthropoda</taxon>
        <taxon>Hexapoda</taxon>
        <taxon>Insecta</taxon>
        <taxon>Pterygota</taxon>
        <taxon>Neoptera</taxon>
        <taxon>Endopterygota</taxon>
        <taxon>Coleoptera</taxon>
        <taxon>Polyphaga</taxon>
        <taxon>Cucujiformia</taxon>
        <taxon>Coccinelloidea</taxon>
        <taxon>Coccinellidae</taxon>
        <taxon>Scymninae</taxon>
        <taxon>Scymnini</taxon>
        <taxon>Cryptolaemus</taxon>
    </lineage>
</organism>
<feature type="compositionally biased region" description="Basic and acidic residues" evidence="1">
    <location>
        <begin position="171"/>
        <end position="181"/>
    </location>
</feature>
<feature type="region of interest" description="Disordered" evidence="1">
    <location>
        <begin position="136"/>
        <end position="156"/>
    </location>
</feature>
<dbReference type="Pfam" id="PF03184">
    <property type="entry name" value="DDE_1"/>
    <property type="match status" value="1"/>
</dbReference>
<dbReference type="EMBL" id="JABFTP020000144">
    <property type="protein sequence ID" value="KAL3281960.1"/>
    <property type="molecule type" value="Genomic_DNA"/>
</dbReference>
<dbReference type="InterPro" id="IPR004875">
    <property type="entry name" value="DDE_SF_endonuclease_dom"/>
</dbReference>
<feature type="compositionally biased region" description="Basic residues" evidence="1">
    <location>
        <begin position="182"/>
        <end position="198"/>
    </location>
</feature>
<reference evidence="3 4" key="1">
    <citation type="journal article" date="2021" name="BMC Biol.">
        <title>Horizontally acquired antibacterial genes associated with adaptive radiation of ladybird beetles.</title>
        <authorList>
            <person name="Li H.S."/>
            <person name="Tang X.F."/>
            <person name="Huang Y.H."/>
            <person name="Xu Z.Y."/>
            <person name="Chen M.L."/>
            <person name="Du X.Y."/>
            <person name="Qiu B.Y."/>
            <person name="Chen P.T."/>
            <person name="Zhang W."/>
            <person name="Slipinski A."/>
            <person name="Escalona H.E."/>
            <person name="Waterhouse R.M."/>
            <person name="Zwick A."/>
            <person name="Pang H."/>
        </authorList>
    </citation>
    <scope>NUCLEOTIDE SEQUENCE [LARGE SCALE GENOMIC DNA]</scope>
    <source>
        <strain evidence="3">SYSU2018</strain>
    </source>
</reference>
<proteinExistence type="predicted"/>
<evidence type="ECO:0000313" key="3">
    <source>
        <dbReference type="EMBL" id="KAL3281960.1"/>
    </source>
</evidence>
<feature type="compositionally biased region" description="Basic and acidic residues" evidence="1">
    <location>
        <begin position="141"/>
        <end position="150"/>
    </location>
</feature>
<gene>
    <name evidence="3" type="ORF">HHI36_005163</name>
</gene>
<feature type="domain" description="DDE-1" evidence="2">
    <location>
        <begin position="7"/>
        <end position="83"/>
    </location>
</feature>
<keyword evidence="4" id="KW-1185">Reference proteome</keyword>
<dbReference type="AlphaFoldDB" id="A0ABD2NUV3"/>
<evidence type="ECO:0000313" key="4">
    <source>
        <dbReference type="Proteomes" id="UP001516400"/>
    </source>
</evidence>
<dbReference type="Proteomes" id="UP001516400">
    <property type="component" value="Unassembled WGS sequence"/>
</dbReference>
<feature type="region of interest" description="Disordered" evidence="1">
    <location>
        <begin position="170"/>
        <end position="198"/>
    </location>
</feature>
<evidence type="ECO:0000256" key="1">
    <source>
        <dbReference type="SAM" id="MobiDB-lite"/>
    </source>
</evidence>
<evidence type="ECO:0000259" key="2">
    <source>
        <dbReference type="Pfam" id="PF03184"/>
    </source>
</evidence>
<accession>A0ABD2NUV3</accession>
<sequence length="198" mass="22701">MSKPVDLFMESHRSHLAHEVLQFASDEQIHIVNYLPHLTHLLQSLDVGIFRPLTQKWREELDQFQVDGPGEKPTRYNFMTMLSRAYTAALDSRAMVRNVFRKTDIDVAPYLETGSKDPSITQERTVEPCDILGENCNMSHRSNEGEKENVEPQSRSSAVCQILIIPTMNKSSKETTKEKSNKSKKQITKKKNVKNIKV</sequence>
<comment type="caution">
    <text evidence="3">The sequence shown here is derived from an EMBL/GenBank/DDBJ whole genome shotgun (WGS) entry which is preliminary data.</text>
</comment>